<dbReference type="RefSeq" id="WP_249832421.1">
    <property type="nucleotide sequence ID" value="NZ_JAMGBE010000004.1"/>
</dbReference>
<dbReference type="Proteomes" id="UP001165342">
    <property type="component" value="Unassembled WGS sequence"/>
</dbReference>
<dbReference type="InterPro" id="IPR051600">
    <property type="entry name" value="Beta-PGM-like"/>
</dbReference>
<sequence>MRAVDAIIFDFDGVLLESEFEGNAMLAELLTDLGHRTNVAEAIEYYVGLNGPEFIAAIEDRIGTELPAEFHERRREQSIRALREGVGAVAGAVEFVRSLPPTIPLAVASSSSTRWLNGHLRHLGLTDAFGEHVYSGREHVNRGKPAPDLYLHAASQLGVDIRRSVVLEDSRIGVTGALASGAWVIGLAAGKHCFDGHAESLRAQGVADVAHSFDEVRDLLRL</sequence>
<protein>
    <submittedName>
        <fullName evidence="5">HAD family phosphatase</fullName>
    </submittedName>
</protein>
<evidence type="ECO:0000256" key="2">
    <source>
        <dbReference type="ARBA" id="ARBA00006171"/>
    </source>
</evidence>
<dbReference type="PANTHER" id="PTHR46193">
    <property type="entry name" value="6-PHOSPHOGLUCONATE PHOSPHATASE"/>
    <property type="match status" value="1"/>
</dbReference>
<comment type="caution">
    <text evidence="5">The sequence shown here is derived from an EMBL/GenBank/DDBJ whole genome shotgun (WGS) entry which is preliminary data.</text>
</comment>
<evidence type="ECO:0000256" key="3">
    <source>
        <dbReference type="ARBA" id="ARBA00022723"/>
    </source>
</evidence>
<dbReference type="InterPro" id="IPR006439">
    <property type="entry name" value="HAD-SF_hydro_IA"/>
</dbReference>
<comment type="similarity">
    <text evidence="2">Belongs to the HAD-like hydrolase superfamily. CbbY/CbbZ/Gph/YieH family.</text>
</comment>
<keyword evidence="3" id="KW-0479">Metal-binding</keyword>
<dbReference type="InterPro" id="IPR036412">
    <property type="entry name" value="HAD-like_sf"/>
</dbReference>
<dbReference type="PANTHER" id="PTHR46193:SF10">
    <property type="entry name" value="6-PHOSPHOGLUCONATE PHOSPHATASE"/>
    <property type="match status" value="1"/>
</dbReference>
<dbReference type="InterPro" id="IPR023214">
    <property type="entry name" value="HAD_sf"/>
</dbReference>
<dbReference type="SFLD" id="SFLDS00003">
    <property type="entry name" value="Haloacid_Dehalogenase"/>
    <property type="match status" value="1"/>
</dbReference>
<reference evidence="5" key="1">
    <citation type="submission" date="2022-05" db="EMBL/GenBank/DDBJ databases">
        <authorList>
            <person name="Jo J.-H."/>
            <person name="Im W.-T."/>
        </authorList>
    </citation>
    <scope>NUCLEOTIDE SEQUENCE</scope>
    <source>
        <strain evidence="5">SE220</strain>
    </source>
</reference>
<keyword evidence="6" id="KW-1185">Reference proteome</keyword>
<gene>
    <name evidence="5" type="ORF">LZ538_12870</name>
</gene>
<name>A0ABT0S5M9_9SPHN</name>
<dbReference type="SFLD" id="SFLDG01129">
    <property type="entry name" value="C1.5:_HAD__Beta-PGM__Phosphata"/>
    <property type="match status" value="1"/>
</dbReference>
<dbReference type="InterPro" id="IPR023198">
    <property type="entry name" value="PGP-like_dom2"/>
</dbReference>
<keyword evidence="4" id="KW-0460">Magnesium</keyword>
<organism evidence="5 6">
    <name type="scientific">Sphingomonas hankyongi</name>
    <dbReference type="NCBI Taxonomy" id="2908209"/>
    <lineage>
        <taxon>Bacteria</taxon>
        <taxon>Pseudomonadati</taxon>
        <taxon>Pseudomonadota</taxon>
        <taxon>Alphaproteobacteria</taxon>
        <taxon>Sphingomonadales</taxon>
        <taxon>Sphingomonadaceae</taxon>
        <taxon>Sphingomonas</taxon>
    </lineage>
</organism>
<proteinExistence type="inferred from homology"/>
<dbReference type="Gene3D" id="3.40.50.1000">
    <property type="entry name" value="HAD superfamily/HAD-like"/>
    <property type="match status" value="1"/>
</dbReference>
<accession>A0ABT0S5M9</accession>
<dbReference type="Gene3D" id="1.10.150.240">
    <property type="entry name" value="Putative phosphatase, domain 2"/>
    <property type="match status" value="1"/>
</dbReference>
<evidence type="ECO:0000313" key="6">
    <source>
        <dbReference type="Proteomes" id="UP001165342"/>
    </source>
</evidence>
<evidence type="ECO:0000313" key="5">
    <source>
        <dbReference type="EMBL" id="MCL6730933.1"/>
    </source>
</evidence>
<dbReference type="EMBL" id="JAMGBE010000004">
    <property type="protein sequence ID" value="MCL6730933.1"/>
    <property type="molecule type" value="Genomic_DNA"/>
</dbReference>
<comment type="cofactor">
    <cofactor evidence="1">
        <name>Mg(2+)</name>
        <dbReference type="ChEBI" id="CHEBI:18420"/>
    </cofactor>
</comment>
<evidence type="ECO:0000256" key="1">
    <source>
        <dbReference type="ARBA" id="ARBA00001946"/>
    </source>
</evidence>
<dbReference type="Pfam" id="PF00702">
    <property type="entry name" value="Hydrolase"/>
    <property type="match status" value="1"/>
</dbReference>
<dbReference type="SUPFAM" id="SSF56784">
    <property type="entry name" value="HAD-like"/>
    <property type="match status" value="1"/>
</dbReference>
<evidence type="ECO:0000256" key="4">
    <source>
        <dbReference type="ARBA" id="ARBA00022842"/>
    </source>
</evidence>
<dbReference type="NCBIfam" id="TIGR01509">
    <property type="entry name" value="HAD-SF-IA-v3"/>
    <property type="match status" value="1"/>
</dbReference>